<accession>A0A1F7I9S6</accession>
<dbReference type="GO" id="GO:0004818">
    <property type="term" value="F:glutamate-tRNA ligase activity"/>
    <property type="evidence" value="ECO:0007669"/>
    <property type="project" value="UniProtKB-UniRule"/>
</dbReference>
<dbReference type="AlphaFoldDB" id="A0A1F7I9S6"/>
<gene>
    <name evidence="7" type="primary">gltX</name>
    <name evidence="10" type="ORF">A2954_00580</name>
</gene>
<name>A0A1F7I9S6_9BACT</name>
<sequence length="464" mass="54402">MVRTRIAPSPTGEDIHIGNLYTALINWAWAKKHQGKFIIRIEDTDQERLIKGSEEKILQTIKEYGLNYDESTDIGGLYQPYRQSERLPIYKKYADELIKKKAAYFCTCSKERLLELREIRQKQKKIPKYDKHCLSRQKEVQAEIKKGKPFVVRLNIPEAKEIKFKDLIRGEVKIMSDNLDDQVLIKSDGFPTYHLAVVVDDYLMKISHVIRAEEWLASTPKHILLYKALGWPQPVFAHVPILRNPDRSKLSKRKNPVWASWYLDQGYLPEAILNYLALMGWSHPEQKEIFSLDEFVKVFDLKDIKSVGPAFDQVKLEWMNGQYIRQMKNEKLKIKILEFTENKYPENIVGKTIPLVKERMKKLSDYIFLCEFFFQKPEKYDLDLLSKKELLGKMRDSLEKVTEWKSDKIGEKMQELAKKEGVKTGDFFMTLRVAMTGKKISPPLNESMEILGKEECLERIKNLT</sequence>
<feature type="domain" description="Aminoacyl-tRNA synthetase class I anticodon-binding" evidence="9">
    <location>
        <begin position="347"/>
        <end position="462"/>
    </location>
</feature>
<dbReference type="InterPro" id="IPR000924">
    <property type="entry name" value="Glu/Gln-tRNA-synth"/>
</dbReference>
<dbReference type="InterPro" id="IPR033910">
    <property type="entry name" value="GluRS_core"/>
</dbReference>
<keyword evidence="5 7" id="KW-0648">Protein biosynthesis</keyword>
<dbReference type="GO" id="GO:0000049">
    <property type="term" value="F:tRNA binding"/>
    <property type="evidence" value="ECO:0007669"/>
    <property type="project" value="InterPro"/>
</dbReference>
<dbReference type="STRING" id="1802056.A2954_00580"/>
<dbReference type="PROSITE" id="PS00178">
    <property type="entry name" value="AA_TRNA_LIGASE_I"/>
    <property type="match status" value="1"/>
</dbReference>
<dbReference type="SUPFAM" id="SSF48163">
    <property type="entry name" value="An anticodon-binding domain of class I aminoacyl-tRNA synthetases"/>
    <property type="match status" value="1"/>
</dbReference>
<dbReference type="FunFam" id="3.40.50.620:FF:000045">
    <property type="entry name" value="Glutamate--tRNA ligase, mitochondrial"/>
    <property type="match status" value="1"/>
</dbReference>
<feature type="binding site" evidence="7">
    <location>
        <position position="252"/>
    </location>
    <ligand>
        <name>ATP</name>
        <dbReference type="ChEBI" id="CHEBI:30616"/>
    </ligand>
</feature>
<comment type="subcellular location">
    <subcellularLocation>
        <location evidence="7">Cytoplasm</location>
    </subcellularLocation>
</comment>
<dbReference type="InterPro" id="IPR001412">
    <property type="entry name" value="aa-tRNA-synth_I_CS"/>
</dbReference>
<protein>
    <recommendedName>
        <fullName evidence="7">Glutamate--tRNA ligase</fullName>
        <ecNumber evidence="7">6.1.1.17</ecNumber>
    </recommendedName>
    <alternativeName>
        <fullName evidence="7">Glutamyl-tRNA synthetase</fullName>
        <shortName evidence="7">GluRS</shortName>
    </alternativeName>
</protein>
<dbReference type="CDD" id="cd00808">
    <property type="entry name" value="GluRS_core"/>
    <property type="match status" value="1"/>
</dbReference>
<dbReference type="Gene3D" id="3.40.50.620">
    <property type="entry name" value="HUPs"/>
    <property type="match status" value="1"/>
</dbReference>
<evidence type="ECO:0000256" key="3">
    <source>
        <dbReference type="ARBA" id="ARBA00022741"/>
    </source>
</evidence>
<feature type="domain" description="Glutamyl/glutaminyl-tRNA synthetase class Ib catalytic" evidence="8">
    <location>
        <begin position="1"/>
        <end position="318"/>
    </location>
</feature>
<dbReference type="SUPFAM" id="SSF52374">
    <property type="entry name" value="Nucleotidylyl transferase"/>
    <property type="match status" value="1"/>
</dbReference>
<dbReference type="GO" id="GO:0006424">
    <property type="term" value="P:glutamyl-tRNA aminoacylation"/>
    <property type="evidence" value="ECO:0007669"/>
    <property type="project" value="UniProtKB-UniRule"/>
</dbReference>
<keyword evidence="6 7" id="KW-0030">Aminoacyl-tRNA synthetase</keyword>
<evidence type="ECO:0000256" key="1">
    <source>
        <dbReference type="ARBA" id="ARBA00007894"/>
    </source>
</evidence>
<dbReference type="GO" id="GO:0005829">
    <property type="term" value="C:cytosol"/>
    <property type="evidence" value="ECO:0007669"/>
    <property type="project" value="TreeGrafter"/>
</dbReference>
<dbReference type="Pfam" id="PF00749">
    <property type="entry name" value="tRNA-synt_1c"/>
    <property type="match status" value="1"/>
</dbReference>
<dbReference type="InterPro" id="IPR008925">
    <property type="entry name" value="aa_tRNA-synth_I_cd-bd_sf"/>
</dbReference>
<keyword evidence="2 7" id="KW-0436">Ligase</keyword>
<dbReference type="Pfam" id="PF19269">
    <property type="entry name" value="Anticodon_2"/>
    <property type="match status" value="1"/>
</dbReference>
<dbReference type="InterPro" id="IPR049940">
    <property type="entry name" value="GluQ/Sye"/>
</dbReference>
<keyword evidence="3 7" id="KW-0547">Nucleotide-binding</keyword>
<evidence type="ECO:0000313" key="10">
    <source>
        <dbReference type="EMBL" id="OGK40121.1"/>
    </source>
</evidence>
<organism evidence="10 11">
    <name type="scientific">Candidatus Roizmanbacteria bacterium RIFCSPLOWO2_01_FULL_37_12</name>
    <dbReference type="NCBI Taxonomy" id="1802056"/>
    <lineage>
        <taxon>Bacteria</taxon>
        <taxon>Candidatus Roizmaniibacteriota</taxon>
    </lineage>
</organism>
<dbReference type="InterPro" id="IPR004527">
    <property type="entry name" value="Glu-tRNA-ligase_bac/mito"/>
</dbReference>
<comment type="similarity">
    <text evidence="1 7">Belongs to the class-I aminoacyl-tRNA synthetase family. Glutamate--tRNA ligase type 1 subfamily.</text>
</comment>
<dbReference type="HAMAP" id="MF_00022">
    <property type="entry name" value="Glu_tRNA_synth_type1"/>
    <property type="match status" value="1"/>
</dbReference>
<dbReference type="EMBL" id="MGAG01000029">
    <property type="protein sequence ID" value="OGK40121.1"/>
    <property type="molecule type" value="Genomic_DNA"/>
</dbReference>
<comment type="caution">
    <text evidence="7">Lacks conserved residue(s) required for the propagation of feature annotation.</text>
</comment>
<evidence type="ECO:0000256" key="2">
    <source>
        <dbReference type="ARBA" id="ARBA00022598"/>
    </source>
</evidence>
<evidence type="ECO:0000256" key="6">
    <source>
        <dbReference type="ARBA" id="ARBA00023146"/>
    </source>
</evidence>
<keyword evidence="7" id="KW-0963">Cytoplasm</keyword>
<evidence type="ECO:0000259" key="9">
    <source>
        <dbReference type="Pfam" id="PF19269"/>
    </source>
</evidence>
<dbReference type="PRINTS" id="PR00987">
    <property type="entry name" value="TRNASYNTHGLU"/>
</dbReference>
<feature type="short sequence motif" description="'KMSKS' region" evidence="7">
    <location>
        <begin position="249"/>
        <end position="253"/>
    </location>
</feature>
<comment type="function">
    <text evidence="7">Catalyzes the attachment of glutamate to tRNA(Glu) in a two-step reaction: glutamate is first activated by ATP to form Glu-AMP and then transferred to the acceptor end of tRNA(Glu).</text>
</comment>
<dbReference type="InterPro" id="IPR020751">
    <property type="entry name" value="aa-tRNA-synth_I_codon-bd_sub2"/>
</dbReference>
<dbReference type="PANTHER" id="PTHR43311:SF2">
    <property type="entry name" value="GLUTAMATE--TRNA LIGASE, MITOCHONDRIAL-RELATED"/>
    <property type="match status" value="1"/>
</dbReference>
<dbReference type="InterPro" id="IPR014729">
    <property type="entry name" value="Rossmann-like_a/b/a_fold"/>
</dbReference>
<dbReference type="GO" id="GO:0005524">
    <property type="term" value="F:ATP binding"/>
    <property type="evidence" value="ECO:0007669"/>
    <property type="project" value="UniProtKB-UniRule"/>
</dbReference>
<evidence type="ECO:0000256" key="7">
    <source>
        <dbReference type="HAMAP-Rule" id="MF_00022"/>
    </source>
</evidence>
<evidence type="ECO:0000313" key="11">
    <source>
        <dbReference type="Proteomes" id="UP000177698"/>
    </source>
</evidence>
<proteinExistence type="inferred from homology"/>
<dbReference type="GO" id="GO:0008270">
    <property type="term" value="F:zinc ion binding"/>
    <property type="evidence" value="ECO:0007669"/>
    <property type="project" value="InterPro"/>
</dbReference>
<dbReference type="PANTHER" id="PTHR43311">
    <property type="entry name" value="GLUTAMATE--TRNA LIGASE"/>
    <property type="match status" value="1"/>
</dbReference>
<comment type="subunit">
    <text evidence="7">Monomer.</text>
</comment>
<comment type="catalytic activity">
    <reaction evidence="7">
        <text>tRNA(Glu) + L-glutamate + ATP = L-glutamyl-tRNA(Glu) + AMP + diphosphate</text>
        <dbReference type="Rhea" id="RHEA:23540"/>
        <dbReference type="Rhea" id="RHEA-COMP:9663"/>
        <dbReference type="Rhea" id="RHEA-COMP:9680"/>
        <dbReference type="ChEBI" id="CHEBI:29985"/>
        <dbReference type="ChEBI" id="CHEBI:30616"/>
        <dbReference type="ChEBI" id="CHEBI:33019"/>
        <dbReference type="ChEBI" id="CHEBI:78442"/>
        <dbReference type="ChEBI" id="CHEBI:78520"/>
        <dbReference type="ChEBI" id="CHEBI:456215"/>
        <dbReference type="EC" id="6.1.1.17"/>
    </reaction>
</comment>
<evidence type="ECO:0000259" key="8">
    <source>
        <dbReference type="Pfam" id="PF00749"/>
    </source>
</evidence>
<dbReference type="InterPro" id="IPR045462">
    <property type="entry name" value="aa-tRNA-synth_I_cd-bd"/>
</dbReference>
<evidence type="ECO:0000256" key="4">
    <source>
        <dbReference type="ARBA" id="ARBA00022840"/>
    </source>
</evidence>
<evidence type="ECO:0000256" key="5">
    <source>
        <dbReference type="ARBA" id="ARBA00022917"/>
    </source>
</evidence>
<dbReference type="Proteomes" id="UP000177698">
    <property type="component" value="Unassembled WGS sequence"/>
</dbReference>
<dbReference type="NCBIfam" id="TIGR00464">
    <property type="entry name" value="gltX_bact"/>
    <property type="match status" value="1"/>
</dbReference>
<dbReference type="Gene3D" id="1.10.10.350">
    <property type="match status" value="1"/>
</dbReference>
<dbReference type="InterPro" id="IPR020058">
    <property type="entry name" value="Glu/Gln-tRNA-synth_Ib_cat-dom"/>
</dbReference>
<keyword evidence="4 7" id="KW-0067">ATP-binding</keyword>
<comment type="caution">
    <text evidence="10">The sequence shown here is derived from an EMBL/GenBank/DDBJ whole genome shotgun (WGS) entry which is preliminary data.</text>
</comment>
<reference evidence="10 11" key="1">
    <citation type="journal article" date="2016" name="Nat. Commun.">
        <title>Thousands of microbial genomes shed light on interconnected biogeochemical processes in an aquifer system.</title>
        <authorList>
            <person name="Anantharaman K."/>
            <person name="Brown C.T."/>
            <person name="Hug L.A."/>
            <person name="Sharon I."/>
            <person name="Castelle C.J."/>
            <person name="Probst A.J."/>
            <person name="Thomas B.C."/>
            <person name="Singh A."/>
            <person name="Wilkins M.J."/>
            <person name="Karaoz U."/>
            <person name="Brodie E.L."/>
            <person name="Williams K.H."/>
            <person name="Hubbard S.S."/>
            <person name="Banfield J.F."/>
        </authorList>
    </citation>
    <scope>NUCLEOTIDE SEQUENCE [LARGE SCALE GENOMIC DNA]</scope>
</reference>
<dbReference type="EC" id="6.1.1.17" evidence="7"/>